<comment type="caution">
    <text evidence="2">The sequence shown here is derived from an EMBL/GenBank/DDBJ whole genome shotgun (WGS) entry which is preliminary data.</text>
</comment>
<feature type="region of interest" description="Disordered" evidence="1">
    <location>
        <begin position="224"/>
        <end position="248"/>
    </location>
</feature>
<feature type="region of interest" description="Disordered" evidence="1">
    <location>
        <begin position="847"/>
        <end position="897"/>
    </location>
</feature>
<dbReference type="AlphaFoldDB" id="A0A8H7TGM7"/>
<dbReference type="Proteomes" id="UP000664132">
    <property type="component" value="Unassembled WGS sequence"/>
</dbReference>
<feature type="region of interest" description="Disordered" evidence="1">
    <location>
        <begin position="458"/>
        <end position="482"/>
    </location>
</feature>
<evidence type="ECO:0000256" key="1">
    <source>
        <dbReference type="SAM" id="MobiDB-lite"/>
    </source>
</evidence>
<evidence type="ECO:0000313" key="3">
    <source>
        <dbReference type="Proteomes" id="UP000664132"/>
    </source>
</evidence>
<keyword evidence="3" id="KW-1185">Reference proteome</keyword>
<reference evidence="2" key="1">
    <citation type="submission" date="2021-02" db="EMBL/GenBank/DDBJ databases">
        <title>Genome sequence Cadophora malorum strain M34.</title>
        <authorList>
            <person name="Stefanovic E."/>
            <person name="Vu D."/>
            <person name="Scully C."/>
            <person name="Dijksterhuis J."/>
            <person name="Roader J."/>
            <person name="Houbraken J."/>
        </authorList>
    </citation>
    <scope>NUCLEOTIDE SEQUENCE</scope>
    <source>
        <strain evidence="2">M34</strain>
    </source>
</reference>
<evidence type="ECO:0000313" key="2">
    <source>
        <dbReference type="EMBL" id="KAG4419349.1"/>
    </source>
</evidence>
<feature type="compositionally biased region" description="Low complexity" evidence="1">
    <location>
        <begin position="868"/>
        <end position="889"/>
    </location>
</feature>
<feature type="compositionally biased region" description="Basic residues" evidence="1">
    <location>
        <begin position="40"/>
        <end position="49"/>
    </location>
</feature>
<sequence length="910" mass="98860">MATRPHRTSSTSRTRLMSDEHCDSMAENSAAESFGPARVILKKKKKASKWQRFDLSGSVSADNEAEDEASSNPASSAPTRASTPLLTYTASKSPHLSSLERISTVNTESAATHSLSHERVATLGHKQKGRVIIEEGSDSSAIGSEGEFEQGPGPRHSFEVQTPLVYNAYENSNSPSDQDYTPGYYATPTQAGYDSSLSFGGSGYIDDDPTPRVAQNGFQPFHTQPALSQEDWSTFDDDLDRSDTQSTKDRTEAVLARLNASMMANKGKDVVLDDVFDSVDWDPEMPTGPSITSSPEPVPLDPKPVAYTTVGSRVDPSAVPQFSAPNRIQREGANRRPVPLSMMQSRQFDSGFYSQQRGPPPPLNMSNSMQYAQQLGRNAIPSSAGSQSSGSTMSRSMSGQMAEPLTDFGCSDYGRVGGGLRELTEQEEKALALQLNVQSKFSYESTSYEEAPKPVFKVTTSGDENRNPYSVRELPDEDARRRSHNYQGSLQGMDKMQTLQRLSRFNNPMQEACRTRLAELSVKGKPANGSSTLTPYDIAVRDQKPASSVDENSFEKLIANMSTAGTGELNRSYQFPPPGLTTPQVNPLLAAFNGTASQQEFVPSRPPGYPQPLTAGPPRQRSFPPGLGQVGVTQPAPQTQQYDAAAGVVKPKLVMPTSIPSAPISSYANAGSMGGGPPMLIENRSYPSTAIFDTLPAQEAMMNYYPNGLPPDFNHKWNPISEENRKLIGEAPPLTAEEKAAAKLKEHEEWFHQGQRRFVTMKAQDYIEELEMRNKCIDRFGNIAPPRRINHPVIPVEITRDQAKSISTSEAAVPLLDASFGTLLAYAEASNYSRSRLSKFVTPATHLVDTSPTGNQSSFGEDWGPPTGRSSSKLSIGNSSRSSSVAASSRGGGVTISLFDRFNSGKYSKN</sequence>
<feature type="region of interest" description="Disordered" evidence="1">
    <location>
        <begin position="598"/>
        <end position="620"/>
    </location>
</feature>
<name>A0A8H7TGM7_9HELO</name>
<protein>
    <submittedName>
        <fullName evidence="2">Uncharacterized protein</fullName>
    </submittedName>
</protein>
<feature type="region of interest" description="Disordered" evidence="1">
    <location>
        <begin position="378"/>
        <end position="406"/>
    </location>
</feature>
<dbReference type="OrthoDB" id="10251048at2759"/>
<feature type="compositionally biased region" description="Polar residues" evidence="1">
    <location>
        <begin position="70"/>
        <end position="114"/>
    </location>
</feature>
<feature type="region of interest" description="Disordered" evidence="1">
    <location>
        <begin position="1"/>
        <end position="115"/>
    </location>
</feature>
<gene>
    <name evidence="2" type="ORF">IFR04_007497</name>
</gene>
<dbReference type="EMBL" id="JAFJYH010000107">
    <property type="protein sequence ID" value="KAG4419349.1"/>
    <property type="molecule type" value="Genomic_DNA"/>
</dbReference>
<feature type="region of interest" description="Disordered" evidence="1">
    <location>
        <begin position="136"/>
        <end position="155"/>
    </location>
</feature>
<feature type="compositionally biased region" description="Polar residues" evidence="1">
    <location>
        <begin position="848"/>
        <end position="859"/>
    </location>
</feature>
<organism evidence="2 3">
    <name type="scientific">Cadophora malorum</name>
    <dbReference type="NCBI Taxonomy" id="108018"/>
    <lineage>
        <taxon>Eukaryota</taxon>
        <taxon>Fungi</taxon>
        <taxon>Dikarya</taxon>
        <taxon>Ascomycota</taxon>
        <taxon>Pezizomycotina</taxon>
        <taxon>Leotiomycetes</taxon>
        <taxon>Helotiales</taxon>
        <taxon>Ploettnerulaceae</taxon>
        <taxon>Cadophora</taxon>
    </lineage>
</organism>
<accession>A0A8H7TGM7</accession>
<feature type="compositionally biased region" description="Low complexity" evidence="1">
    <location>
        <begin position="382"/>
        <end position="401"/>
    </location>
</feature>
<proteinExistence type="predicted"/>